<dbReference type="InterPro" id="IPR006153">
    <property type="entry name" value="Cation/H_exchanger_TM"/>
</dbReference>
<accession>A0A3P8L575</accession>
<keyword evidence="5" id="KW-0915">Sodium</keyword>
<keyword evidence="2 9" id="KW-0813">Transport</keyword>
<evidence type="ECO:0000313" key="12">
    <source>
        <dbReference type="EMBL" id="VDP88766.1"/>
    </source>
</evidence>
<feature type="transmembrane region" description="Helical" evidence="10">
    <location>
        <begin position="425"/>
        <end position="443"/>
    </location>
</feature>
<feature type="transmembrane region" description="Helical" evidence="10">
    <location>
        <begin position="316"/>
        <end position="337"/>
    </location>
</feature>
<dbReference type="PANTHER" id="PTHR10110:SF126">
    <property type="entry name" value="NA(+)_H(+) EXCHANGER PROTEIN 7"/>
    <property type="match status" value="1"/>
</dbReference>
<feature type="domain" description="Cation/H+ exchanger transmembrane" evidence="11">
    <location>
        <begin position="48"/>
        <end position="443"/>
    </location>
</feature>
<evidence type="ECO:0000256" key="9">
    <source>
        <dbReference type="RuleBase" id="RU003722"/>
    </source>
</evidence>
<keyword evidence="8 9" id="KW-0739">Sodium transport</keyword>
<feature type="transmembrane region" description="Helical" evidence="10">
    <location>
        <begin position="184"/>
        <end position="205"/>
    </location>
</feature>
<dbReference type="GO" id="GO:0015386">
    <property type="term" value="F:potassium:proton antiporter activity"/>
    <property type="evidence" value="ECO:0007669"/>
    <property type="project" value="TreeGrafter"/>
</dbReference>
<feature type="transmembrane region" description="Helical" evidence="10">
    <location>
        <begin position="273"/>
        <end position="296"/>
    </location>
</feature>
<evidence type="ECO:0000256" key="1">
    <source>
        <dbReference type="ARBA" id="ARBA00004141"/>
    </source>
</evidence>
<sequence>MKQPSDIFHPPNLSLLTNLFHLDKMYRNSLLVVVTLFITVCGLVKLGYRFRFSCLQYIPEPITILLIGVIFGNIANYCNVELKYFNDRTFFVVFLPPIIFEAVLHLQKHYFLRNLLVILLFGFVGTLFVFLLISCGLWLIICLFPSVLGNWTPRPVAFFLFATLVSSVDSVIIIGILGEMRVHPSLYFIFVGESIINDGVTLVLFDFIYSISCTDEVKLNSFKLSIFGFIVLIVKFLGSCLLGAIVGSMTSFLTKYTYKYTMIEPLIVLSAGYLAYLIDFGISWPGVFSLLVFGLIQTTYTFENISVKSFITIKRLAHMTAAVSESLIFLSIGYTLVIHKQVWNAKFIAISLVLCTLSRFLVVYFLSSLANFFHWMGKPITKTMKFVIAFCGLRGALSHSLVEIIDPRCLQRVGVNPAMYQTTTVFITFFAIVIIGAFLRPLLHIFQMRIEKQPLSLFVTVNEEVMHKTISAIEDITGLSGSGILEASLRKFDER</sequence>
<dbReference type="GO" id="GO:0051453">
    <property type="term" value="P:regulation of intracellular pH"/>
    <property type="evidence" value="ECO:0007669"/>
    <property type="project" value="TreeGrafter"/>
</dbReference>
<feature type="transmembrane region" description="Helical" evidence="10">
    <location>
        <begin position="30"/>
        <end position="50"/>
    </location>
</feature>
<dbReference type="GO" id="GO:0015385">
    <property type="term" value="F:sodium:proton antiporter activity"/>
    <property type="evidence" value="ECO:0007669"/>
    <property type="project" value="InterPro"/>
</dbReference>
<dbReference type="AlphaFoldDB" id="A0A3P8L575"/>
<gene>
    <name evidence="12" type="ORF">ECPE_LOCUS11640</name>
</gene>
<evidence type="ECO:0000256" key="6">
    <source>
        <dbReference type="ARBA" id="ARBA00023065"/>
    </source>
</evidence>
<evidence type="ECO:0000256" key="3">
    <source>
        <dbReference type="ARBA" id="ARBA00022692"/>
    </source>
</evidence>
<comment type="subcellular location">
    <subcellularLocation>
        <location evidence="1">Membrane</location>
        <topology evidence="1">Multi-pass membrane protein</topology>
    </subcellularLocation>
</comment>
<keyword evidence="6 9" id="KW-0406">Ion transport</keyword>
<organism evidence="12 13">
    <name type="scientific">Echinostoma caproni</name>
    <dbReference type="NCBI Taxonomy" id="27848"/>
    <lineage>
        <taxon>Eukaryota</taxon>
        <taxon>Metazoa</taxon>
        <taxon>Spiralia</taxon>
        <taxon>Lophotrochozoa</taxon>
        <taxon>Platyhelminthes</taxon>
        <taxon>Trematoda</taxon>
        <taxon>Digenea</taxon>
        <taxon>Plagiorchiida</taxon>
        <taxon>Echinostomata</taxon>
        <taxon>Echinostomatoidea</taxon>
        <taxon>Echinostomatidae</taxon>
        <taxon>Echinostoma</taxon>
    </lineage>
</organism>
<evidence type="ECO:0000256" key="7">
    <source>
        <dbReference type="ARBA" id="ARBA00023136"/>
    </source>
</evidence>
<keyword evidence="3 9" id="KW-0812">Transmembrane</keyword>
<feature type="transmembrane region" description="Helical" evidence="10">
    <location>
        <begin position="226"/>
        <end position="253"/>
    </location>
</feature>
<evidence type="ECO:0000256" key="2">
    <source>
        <dbReference type="ARBA" id="ARBA00022448"/>
    </source>
</evidence>
<evidence type="ECO:0000313" key="13">
    <source>
        <dbReference type="Proteomes" id="UP000272942"/>
    </source>
</evidence>
<feature type="transmembrane region" description="Helical" evidence="10">
    <location>
        <begin position="118"/>
        <end position="144"/>
    </location>
</feature>
<dbReference type="Proteomes" id="UP000272942">
    <property type="component" value="Unassembled WGS sequence"/>
</dbReference>
<keyword evidence="4 10" id="KW-1133">Transmembrane helix</keyword>
<protein>
    <recommendedName>
        <fullName evidence="9">Sodium/hydrogen exchanger</fullName>
    </recommendedName>
</protein>
<dbReference type="GO" id="GO:0098719">
    <property type="term" value="P:sodium ion import across plasma membrane"/>
    <property type="evidence" value="ECO:0007669"/>
    <property type="project" value="TreeGrafter"/>
</dbReference>
<dbReference type="InterPro" id="IPR004709">
    <property type="entry name" value="NaH_exchanger"/>
</dbReference>
<evidence type="ECO:0000256" key="4">
    <source>
        <dbReference type="ARBA" id="ARBA00022989"/>
    </source>
</evidence>
<dbReference type="GO" id="GO:0005886">
    <property type="term" value="C:plasma membrane"/>
    <property type="evidence" value="ECO:0007669"/>
    <property type="project" value="TreeGrafter"/>
</dbReference>
<dbReference type="OrthoDB" id="196264at2759"/>
<dbReference type="InterPro" id="IPR018422">
    <property type="entry name" value="Cation/H_exchanger_CPA1"/>
</dbReference>
<dbReference type="Gene3D" id="6.10.140.1330">
    <property type="match status" value="1"/>
</dbReference>
<feature type="transmembrane region" description="Helical" evidence="10">
    <location>
        <begin position="90"/>
        <end position="106"/>
    </location>
</feature>
<evidence type="ECO:0000256" key="5">
    <source>
        <dbReference type="ARBA" id="ARBA00023053"/>
    </source>
</evidence>
<feature type="transmembrane region" description="Helical" evidence="10">
    <location>
        <begin position="62"/>
        <end position="78"/>
    </location>
</feature>
<name>A0A3P8L575_9TREM</name>
<feature type="transmembrane region" description="Helical" evidence="10">
    <location>
        <begin position="156"/>
        <end position="178"/>
    </location>
</feature>
<proteinExistence type="inferred from homology"/>
<feature type="transmembrane region" description="Helical" evidence="10">
    <location>
        <begin position="343"/>
        <end position="366"/>
    </location>
</feature>
<evidence type="ECO:0000256" key="8">
    <source>
        <dbReference type="ARBA" id="ARBA00023201"/>
    </source>
</evidence>
<reference evidence="12 13" key="1">
    <citation type="submission" date="2018-11" db="EMBL/GenBank/DDBJ databases">
        <authorList>
            <consortium name="Pathogen Informatics"/>
        </authorList>
    </citation>
    <scope>NUCLEOTIDE SEQUENCE [LARGE SCALE GENOMIC DNA]</scope>
    <source>
        <strain evidence="12 13">Egypt</strain>
    </source>
</reference>
<comment type="similarity">
    <text evidence="9">Belongs to the monovalent cation:proton antiporter 1 (CPA1) transporter (TC 2.A.36) family.</text>
</comment>
<dbReference type="Pfam" id="PF00999">
    <property type="entry name" value="Na_H_Exchanger"/>
    <property type="match status" value="1"/>
</dbReference>
<evidence type="ECO:0000259" key="11">
    <source>
        <dbReference type="Pfam" id="PF00999"/>
    </source>
</evidence>
<evidence type="ECO:0000256" key="10">
    <source>
        <dbReference type="SAM" id="Phobius"/>
    </source>
</evidence>
<dbReference type="PANTHER" id="PTHR10110">
    <property type="entry name" value="SODIUM/HYDROGEN EXCHANGER"/>
    <property type="match status" value="1"/>
</dbReference>
<keyword evidence="13" id="KW-1185">Reference proteome</keyword>
<dbReference type="EMBL" id="UZAN01051221">
    <property type="protein sequence ID" value="VDP88766.1"/>
    <property type="molecule type" value="Genomic_DNA"/>
</dbReference>
<dbReference type="NCBIfam" id="TIGR00840">
    <property type="entry name" value="b_cpa1"/>
    <property type="match status" value="1"/>
</dbReference>
<dbReference type="PRINTS" id="PR01084">
    <property type="entry name" value="NAHEXCHNGR"/>
</dbReference>
<keyword evidence="9" id="KW-0050">Antiport</keyword>
<keyword evidence="7 10" id="KW-0472">Membrane</keyword>